<dbReference type="EMBL" id="FQZM01000044">
    <property type="protein sequence ID" value="SHJ61758.1"/>
    <property type="molecule type" value="Genomic_DNA"/>
</dbReference>
<evidence type="ECO:0000259" key="2">
    <source>
        <dbReference type="Pfam" id="PF00582"/>
    </source>
</evidence>
<dbReference type="InterPro" id="IPR006016">
    <property type="entry name" value="UspA"/>
</dbReference>
<dbReference type="InterPro" id="IPR014729">
    <property type="entry name" value="Rossmann-like_a/b/a_fold"/>
</dbReference>
<dbReference type="SUPFAM" id="SSF52402">
    <property type="entry name" value="Adenine nucleotide alpha hydrolases-like"/>
    <property type="match status" value="1"/>
</dbReference>
<proteinExistence type="inferred from homology"/>
<gene>
    <name evidence="3" type="ORF">SAMN02745219_02962</name>
</gene>
<dbReference type="AlphaFoldDB" id="A0A1M6KS17"/>
<organism evidence="3 4">
    <name type="scientific">Desulfofundulus thermosubterraneus DSM 16057</name>
    <dbReference type="NCBI Taxonomy" id="1121432"/>
    <lineage>
        <taxon>Bacteria</taxon>
        <taxon>Bacillati</taxon>
        <taxon>Bacillota</taxon>
        <taxon>Clostridia</taxon>
        <taxon>Eubacteriales</taxon>
        <taxon>Peptococcaceae</taxon>
        <taxon>Desulfofundulus</taxon>
    </lineage>
</organism>
<dbReference type="Proteomes" id="UP000184529">
    <property type="component" value="Unassembled WGS sequence"/>
</dbReference>
<dbReference type="RefSeq" id="WP_084062525.1">
    <property type="nucleotide sequence ID" value="NZ_FQZM01000044.1"/>
</dbReference>
<evidence type="ECO:0000313" key="3">
    <source>
        <dbReference type="EMBL" id="SHJ61758.1"/>
    </source>
</evidence>
<evidence type="ECO:0000256" key="1">
    <source>
        <dbReference type="ARBA" id="ARBA00008791"/>
    </source>
</evidence>
<feature type="domain" description="UspA" evidence="2">
    <location>
        <begin position="23"/>
        <end position="162"/>
    </location>
</feature>
<keyword evidence="4" id="KW-1185">Reference proteome</keyword>
<sequence length="164" mass="17575">MVSGLAEQLLRGYQLEVASISINRIILAVDGSAPAVEATKYAVALARCHGAKITAVFVDSDGEEAVVPEDQWEFLAKKSKRIRYGLAGLELVQRYGKAYCLDVKQLLLRGNPVKQIVDTAEKEEADLIVVGDTGLTGIKRIALGSVAEAVVEASEIPVLVVKGR</sequence>
<evidence type="ECO:0000313" key="4">
    <source>
        <dbReference type="Proteomes" id="UP000184529"/>
    </source>
</evidence>
<protein>
    <submittedName>
        <fullName evidence="3">Nucleotide-binding universal stress protein, UspA family</fullName>
    </submittedName>
</protein>
<reference evidence="4" key="1">
    <citation type="submission" date="2016-11" db="EMBL/GenBank/DDBJ databases">
        <authorList>
            <person name="Varghese N."/>
            <person name="Submissions S."/>
        </authorList>
    </citation>
    <scope>NUCLEOTIDE SEQUENCE [LARGE SCALE GENOMIC DNA]</scope>
    <source>
        <strain evidence="4">DSM 16057</strain>
    </source>
</reference>
<accession>A0A1M6KS17</accession>
<dbReference type="OrthoDB" id="9794782at2"/>
<dbReference type="CDD" id="cd00293">
    <property type="entry name" value="USP-like"/>
    <property type="match status" value="1"/>
</dbReference>
<dbReference type="STRING" id="1121432.SAMN02745219_02962"/>
<dbReference type="Gene3D" id="3.40.50.620">
    <property type="entry name" value="HUPs"/>
    <property type="match status" value="1"/>
</dbReference>
<comment type="similarity">
    <text evidence="1">Belongs to the universal stress protein A family.</text>
</comment>
<dbReference type="PANTHER" id="PTHR46268:SF6">
    <property type="entry name" value="UNIVERSAL STRESS PROTEIN UP12"/>
    <property type="match status" value="1"/>
</dbReference>
<name>A0A1M6KS17_9FIRM</name>
<dbReference type="InterPro" id="IPR006015">
    <property type="entry name" value="Universal_stress_UspA"/>
</dbReference>
<dbReference type="PANTHER" id="PTHR46268">
    <property type="entry name" value="STRESS RESPONSE PROTEIN NHAX"/>
    <property type="match status" value="1"/>
</dbReference>
<dbReference type="Pfam" id="PF00582">
    <property type="entry name" value="Usp"/>
    <property type="match status" value="1"/>
</dbReference>
<dbReference type="PRINTS" id="PR01438">
    <property type="entry name" value="UNVRSLSTRESS"/>
</dbReference>